<dbReference type="PANTHER" id="PTHR34835:SF34">
    <property type="entry name" value="OS08G0555500 PROTEIN"/>
    <property type="match status" value="1"/>
</dbReference>
<feature type="compositionally biased region" description="Basic residues" evidence="1">
    <location>
        <begin position="280"/>
        <end position="290"/>
    </location>
</feature>
<evidence type="ECO:0000313" key="2">
    <source>
        <dbReference type="EMBL" id="RYR62078.1"/>
    </source>
</evidence>
<dbReference type="STRING" id="3818.A0A445DFV9"/>
<evidence type="ECO:0008006" key="4">
    <source>
        <dbReference type="Google" id="ProtNLM"/>
    </source>
</evidence>
<accession>A0A445DFV9</accession>
<sequence length="290" mass="33741">MLFFYAFQKTHDLRCSTRLLHDKFQNISDEKNAIVQELGFGGSMHIPPMNFPHKLLKGLAYSFNLIENTLDTRYGVLIINPKNIGAALGLNASGALVPSKFNFKEFTEDDKEVYRSFQGKTLKQLTDLMMEIGVDGDEDRLKFKRAFILYTQMSFLLPTTINKVSPVHMPPIFHMDTIREWNCGGHILNFFIKGISERILKKKKYVDGCLYALMIVYFCESKHKNKVADAIPRPPWLQHWMKELLLEKIQAKIKNHMGIVKRAQLKEKLTKMKEEENKEKKKKTQKKKDI</sequence>
<comment type="caution">
    <text evidence="2">The sequence shown here is derived from an EMBL/GenBank/DDBJ whole genome shotgun (WGS) entry which is preliminary data.</text>
</comment>
<feature type="region of interest" description="Disordered" evidence="1">
    <location>
        <begin position="270"/>
        <end position="290"/>
    </location>
</feature>
<dbReference type="Proteomes" id="UP000289738">
    <property type="component" value="Chromosome A04"/>
</dbReference>
<dbReference type="PANTHER" id="PTHR34835">
    <property type="entry name" value="OS07G0283600 PROTEIN-RELATED"/>
    <property type="match status" value="1"/>
</dbReference>
<protein>
    <recommendedName>
        <fullName evidence="4">Aminotransferase-like plant mobile domain-containing protein</fullName>
    </recommendedName>
</protein>
<organism evidence="2 3">
    <name type="scientific">Arachis hypogaea</name>
    <name type="common">Peanut</name>
    <dbReference type="NCBI Taxonomy" id="3818"/>
    <lineage>
        <taxon>Eukaryota</taxon>
        <taxon>Viridiplantae</taxon>
        <taxon>Streptophyta</taxon>
        <taxon>Embryophyta</taxon>
        <taxon>Tracheophyta</taxon>
        <taxon>Spermatophyta</taxon>
        <taxon>Magnoliopsida</taxon>
        <taxon>eudicotyledons</taxon>
        <taxon>Gunneridae</taxon>
        <taxon>Pentapetalae</taxon>
        <taxon>rosids</taxon>
        <taxon>fabids</taxon>
        <taxon>Fabales</taxon>
        <taxon>Fabaceae</taxon>
        <taxon>Papilionoideae</taxon>
        <taxon>50 kb inversion clade</taxon>
        <taxon>dalbergioids sensu lato</taxon>
        <taxon>Dalbergieae</taxon>
        <taxon>Pterocarpus clade</taxon>
        <taxon>Arachis</taxon>
    </lineage>
</organism>
<gene>
    <name evidence="2" type="ORF">Ahy_A04g019416</name>
</gene>
<evidence type="ECO:0000256" key="1">
    <source>
        <dbReference type="SAM" id="MobiDB-lite"/>
    </source>
</evidence>
<reference evidence="2 3" key="1">
    <citation type="submission" date="2019-01" db="EMBL/GenBank/DDBJ databases">
        <title>Sequencing of cultivated peanut Arachis hypogaea provides insights into genome evolution and oil improvement.</title>
        <authorList>
            <person name="Chen X."/>
        </authorList>
    </citation>
    <scope>NUCLEOTIDE SEQUENCE [LARGE SCALE GENOMIC DNA]</scope>
    <source>
        <strain evidence="3">cv. Fuhuasheng</strain>
        <tissue evidence="2">Leaves</tissue>
    </source>
</reference>
<keyword evidence="3" id="KW-1185">Reference proteome</keyword>
<dbReference type="EMBL" id="SDMP01000004">
    <property type="protein sequence ID" value="RYR62078.1"/>
    <property type="molecule type" value="Genomic_DNA"/>
</dbReference>
<dbReference type="AlphaFoldDB" id="A0A445DFV9"/>
<evidence type="ECO:0000313" key="3">
    <source>
        <dbReference type="Proteomes" id="UP000289738"/>
    </source>
</evidence>
<name>A0A445DFV9_ARAHY</name>
<feature type="compositionally biased region" description="Basic and acidic residues" evidence="1">
    <location>
        <begin position="270"/>
        <end position="279"/>
    </location>
</feature>
<proteinExistence type="predicted"/>